<evidence type="ECO:0000313" key="2">
    <source>
        <dbReference type="Proteomes" id="UP000064967"/>
    </source>
</evidence>
<proteinExistence type="predicted"/>
<dbReference type="Proteomes" id="UP000064967">
    <property type="component" value="Chromosome"/>
</dbReference>
<reference evidence="1 2" key="1">
    <citation type="submission" date="2015-08" db="EMBL/GenBank/DDBJ databases">
        <authorList>
            <person name="Babu N.S."/>
            <person name="Beckwith C.J."/>
            <person name="Beseler K.G."/>
            <person name="Brison A."/>
            <person name="Carone J.V."/>
            <person name="Caskin T.P."/>
            <person name="Diamond M."/>
            <person name="Durham M.E."/>
            <person name="Foxe J.M."/>
            <person name="Go M."/>
            <person name="Henderson B.A."/>
            <person name="Jones I.B."/>
            <person name="McGettigan J.A."/>
            <person name="Micheletti S.J."/>
            <person name="Nasrallah M.E."/>
            <person name="Ortiz D."/>
            <person name="Piller C.R."/>
            <person name="Privatt S.R."/>
            <person name="Schneider S.L."/>
            <person name="Sharp S."/>
            <person name="Smith T.C."/>
            <person name="Stanton J.D."/>
            <person name="Ullery H.E."/>
            <person name="Wilson R.J."/>
            <person name="Serrano M.G."/>
            <person name="Buck G."/>
            <person name="Lee V."/>
            <person name="Wang Y."/>
            <person name="Carvalho R."/>
            <person name="Voegtly L."/>
            <person name="Shi R."/>
            <person name="Duckworth R."/>
            <person name="Johnson A."/>
            <person name="Loviza R."/>
            <person name="Walstead R."/>
            <person name="Shah Z."/>
            <person name="Kiflezghi M."/>
            <person name="Wade K."/>
            <person name="Ball S.L."/>
            <person name="Bradley K.W."/>
            <person name="Asai D.J."/>
            <person name="Bowman C.A."/>
            <person name="Russell D.A."/>
            <person name="Pope W.H."/>
            <person name="Jacobs-Sera D."/>
            <person name="Hendrix R.W."/>
            <person name="Hatfull G.F."/>
        </authorList>
    </citation>
    <scope>NUCLEOTIDE SEQUENCE [LARGE SCALE GENOMIC DNA]</scope>
    <source>
        <strain evidence="1 2">DSM 27648</strain>
    </source>
</reference>
<dbReference type="EMBL" id="CP012333">
    <property type="protein sequence ID" value="AKV03868.1"/>
    <property type="molecule type" value="Genomic_DNA"/>
</dbReference>
<name>A0A0K1QDS0_9BACT</name>
<sequence>MWVRGAAIRPVPPYAVVDRRVLDTIEDELAENGQRTKSDLDDAFGRFENTQPALAHEAAQVLARPLDQTALALGYFLTIAVWMAFDRAFGSRLAEVTEDELRAAESALTLEEELRAAHANEPLELDDVMAIEQPGVLGFINEHLEAALEPSDSREETREVDVDDVHTVYRTVLIMTLALSHAVGTASGARPREMLA</sequence>
<dbReference type="OrthoDB" id="5510377at2"/>
<accession>A0A0K1QDS0</accession>
<keyword evidence="2" id="KW-1185">Reference proteome</keyword>
<dbReference type="KEGG" id="llu:AKJ09_10531"/>
<organism evidence="1 2">
    <name type="scientific">Labilithrix luteola</name>
    <dbReference type="NCBI Taxonomy" id="1391654"/>
    <lineage>
        <taxon>Bacteria</taxon>
        <taxon>Pseudomonadati</taxon>
        <taxon>Myxococcota</taxon>
        <taxon>Polyangia</taxon>
        <taxon>Polyangiales</taxon>
        <taxon>Labilitrichaceae</taxon>
        <taxon>Labilithrix</taxon>
    </lineage>
</organism>
<dbReference type="AlphaFoldDB" id="A0A0K1QDS0"/>
<protein>
    <submittedName>
        <fullName evidence="1">Uncharacterized protein</fullName>
    </submittedName>
</protein>
<dbReference type="STRING" id="1391654.AKJ09_10531"/>
<gene>
    <name evidence="1" type="ORF">AKJ09_10531</name>
</gene>
<dbReference type="RefSeq" id="WP_146654566.1">
    <property type="nucleotide sequence ID" value="NZ_CP012333.1"/>
</dbReference>
<evidence type="ECO:0000313" key="1">
    <source>
        <dbReference type="EMBL" id="AKV03868.1"/>
    </source>
</evidence>